<dbReference type="PANTHER" id="PTHR10825">
    <property type="entry name" value="RING FINGER DOMAIN-CONTAINING, POLYCOMB GROUP COMPONENT"/>
    <property type="match status" value="1"/>
</dbReference>
<reference evidence="10" key="1">
    <citation type="submission" date="2025-08" db="UniProtKB">
        <authorList>
            <consortium name="RefSeq"/>
        </authorList>
    </citation>
    <scope>IDENTIFICATION</scope>
    <source>
        <tissue evidence="10">Whole body</tissue>
    </source>
</reference>
<feature type="region of interest" description="Disordered" evidence="7">
    <location>
        <begin position="598"/>
        <end position="632"/>
    </location>
</feature>
<keyword evidence="2" id="KW-0479">Metal-binding</keyword>
<dbReference type="Gene3D" id="3.30.40.10">
    <property type="entry name" value="Zinc/RING finger domain, C3HC4 (zinc finger)"/>
    <property type="match status" value="1"/>
</dbReference>
<evidence type="ECO:0000256" key="7">
    <source>
        <dbReference type="SAM" id="MobiDB-lite"/>
    </source>
</evidence>
<feature type="compositionally biased region" description="Low complexity" evidence="7">
    <location>
        <begin position="676"/>
        <end position="709"/>
    </location>
</feature>
<evidence type="ECO:0000313" key="10">
    <source>
        <dbReference type="RefSeq" id="XP_026666813.1"/>
    </source>
</evidence>
<keyword evidence="3 6" id="KW-0863">Zinc-finger</keyword>
<dbReference type="InterPro" id="IPR032443">
    <property type="entry name" value="RAWUL"/>
</dbReference>
<feature type="compositionally biased region" description="Polar residues" evidence="7">
    <location>
        <begin position="731"/>
        <end position="749"/>
    </location>
</feature>
<evidence type="ECO:0000256" key="2">
    <source>
        <dbReference type="ARBA" id="ARBA00022723"/>
    </source>
</evidence>
<dbReference type="FunFam" id="3.30.40.10:FF:000033">
    <property type="entry name" value="Polycomb group RING finger protein 3"/>
    <property type="match status" value="1"/>
</dbReference>
<dbReference type="InterPro" id="IPR017907">
    <property type="entry name" value="Znf_RING_CS"/>
</dbReference>
<feature type="compositionally biased region" description="Basic and acidic residues" evidence="7">
    <location>
        <begin position="506"/>
        <end position="529"/>
    </location>
</feature>
<keyword evidence="9" id="KW-1185">Reference proteome</keyword>
<feature type="compositionally biased region" description="Basic and acidic residues" evidence="7">
    <location>
        <begin position="327"/>
        <end position="339"/>
    </location>
</feature>
<sequence length="855" mass="94590">MTVSEPSSDMEATEREKPLVKDLNEHIVCPLCRGYLIDATTLVECLHSFCRGCIVRRLSSGARACPVCNVATSPPLLPDVKLQRLVYLVVPGLFRSELERRRHFRLVNPQCPPLALPLGALNLTLDDFVSLSLCELDEPEEEERAHESESRAGSRHRTNADRTKQEEAIRVKSTRYLKCPAGVTVRHLVRLLMLKRGWEEANSPENVNKIEILSEKGKKDRRDAEKMVVLDQSWTLLDLACIFGWKREAPMKLFYRVVKKEDVISVSRVSPYNGEDAGNGKDTTGTMENIQRPPTPPPSPKPPQECEVEARRILESSTEPLRSLETNLERDKEPKVKKPRCEVTPVIRTPDLVPIQTNQAPEGSKTKDLARLEHRKHRKRRNKRVIAEITTPREDLLKLKFRLTPCPPRITSSAGGTQTKEKLLQMRAVRREKIKATTISQQRSAGLEGAATKENIGETEETIEEIIDSIPDEVVRIAQNITAPEEITSTAPRVEQRATASSCRPSKNEETESETVKTVEKSGSERPKKDEEILRRLGLVSVVEAGDKAKQRVQGNGDKADNLDREKLEKQIRESKANRMRSLLAEKQMRDALKIMSKTKEDHSAPAPPPVQQVNNPPKKKGPPPLAPLRVAKPSGFATSSAILEPNNSKYEIPLDLSSGGTIHGKILDLSANLSTSNFSTSPSSSSSSSPSSSSSSSSSSPSSCSVSPLNPRTPIILSNLLRMKTKDSDQCSVSPLNTRASVTSSSSPKGKMKDSDQRRNQDSNLMTLSNAAVSLLSGCVANKDSVDPLVLSSANLASKVALRIPQPHQRISGFGMKIKPNLSIRHIPNPQAVVASQYRNQRVNYFNTASQQPP</sequence>
<keyword evidence="5" id="KW-0539">Nucleus</keyword>
<feature type="region of interest" description="Disordered" evidence="7">
    <location>
        <begin position="139"/>
        <end position="166"/>
    </location>
</feature>
<evidence type="ECO:0000256" key="4">
    <source>
        <dbReference type="ARBA" id="ARBA00022833"/>
    </source>
</evidence>
<name>A0AAJ7RW59_9HYME</name>
<feature type="compositionally biased region" description="Pro residues" evidence="7">
    <location>
        <begin position="293"/>
        <end position="303"/>
    </location>
</feature>
<dbReference type="Pfam" id="PF00097">
    <property type="entry name" value="zf-C3HC4"/>
    <property type="match status" value="1"/>
</dbReference>
<feature type="region of interest" description="Disordered" evidence="7">
    <location>
        <begin position="270"/>
        <end position="339"/>
    </location>
</feature>
<feature type="region of interest" description="Disordered" evidence="7">
    <location>
        <begin position="676"/>
        <end position="711"/>
    </location>
</feature>
<dbReference type="PROSITE" id="PS00518">
    <property type="entry name" value="ZF_RING_1"/>
    <property type="match status" value="1"/>
</dbReference>
<comment type="subcellular location">
    <subcellularLocation>
        <location evidence="1">Nucleus</location>
    </subcellularLocation>
</comment>
<dbReference type="GeneID" id="108633048"/>
<feature type="domain" description="RING-type" evidence="8">
    <location>
        <begin position="29"/>
        <end position="69"/>
    </location>
</feature>
<dbReference type="PROSITE" id="PS50089">
    <property type="entry name" value="ZF_RING_2"/>
    <property type="match status" value="1"/>
</dbReference>
<dbReference type="InterPro" id="IPR001841">
    <property type="entry name" value="Znf_RING"/>
</dbReference>
<accession>A0AAJ7RW59</accession>
<feature type="compositionally biased region" description="Basic and acidic residues" evidence="7">
    <location>
        <begin position="558"/>
        <end position="568"/>
    </location>
</feature>
<feature type="compositionally biased region" description="Basic and acidic residues" evidence="7">
    <location>
        <begin position="752"/>
        <end position="761"/>
    </location>
</feature>
<dbReference type="InterPro" id="IPR013083">
    <property type="entry name" value="Znf_RING/FYVE/PHD"/>
</dbReference>
<dbReference type="PANTHER" id="PTHR10825:SF29">
    <property type="entry name" value="POLYCOMB GROUP RING FINGER PROTEIN 1"/>
    <property type="match status" value="1"/>
</dbReference>
<dbReference type="GO" id="GO:1990841">
    <property type="term" value="F:promoter-specific chromatin binding"/>
    <property type="evidence" value="ECO:0007669"/>
    <property type="project" value="TreeGrafter"/>
</dbReference>
<gene>
    <name evidence="10" type="primary">LOC108633048</name>
</gene>
<protein>
    <submittedName>
        <fullName evidence="10">Polycomb group protein Psc-like isoform X1</fullName>
    </submittedName>
</protein>
<dbReference type="InterPro" id="IPR018957">
    <property type="entry name" value="Znf_C3HC4_RING-type"/>
</dbReference>
<evidence type="ECO:0000256" key="6">
    <source>
        <dbReference type="PROSITE-ProRule" id="PRU00175"/>
    </source>
</evidence>
<dbReference type="AlphaFoldDB" id="A0AAJ7RW59"/>
<dbReference type="RefSeq" id="XP_026666813.1">
    <property type="nucleotide sequence ID" value="XM_026811012.1"/>
</dbReference>
<feature type="region of interest" description="Disordered" evidence="7">
    <location>
        <begin position="548"/>
        <end position="568"/>
    </location>
</feature>
<evidence type="ECO:0000313" key="9">
    <source>
        <dbReference type="Proteomes" id="UP000694925"/>
    </source>
</evidence>
<dbReference type="Pfam" id="PF16207">
    <property type="entry name" value="RAWUL"/>
    <property type="match status" value="1"/>
</dbReference>
<dbReference type="GO" id="GO:0035102">
    <property type="term" value="C:PRC1 complex"/>
    <property type="evidence" value="ECO:0007669"/>
    <property type="project" value="TreeGrafter"/>
</dbReference>
<evidence type="ECO:0000256" key="5">
    <source>
        <dbReference type="ARBA" id="ARBA00023242"/>
    </source>
</evidence>
<proteinExistence type="predicted"/>
<feature type="region of interest" description="Disordered" evidence="7">
    <location>
        <begin position="486"/>
        <end position="529"/>
    </location>
</feature>
<dbReference type="SUPFAM" id="SSF57850">
    <property type="entry name" value="RING/U-box"/>
    <property type="match status" value="1"/>
</dbReference>
<keyword evidence="4" id="KW-0862">Zinc</keyword>
<dbReference type="Proteomes" id="UP000694925">
    <property type="component" value="Unplaced"/>
</dbReference>
<dbReference type="GO" id="GO:0008270">
    <property type="term" value="F:zinc ion binding"/>
    <property type="evidence" value="ECO:0007669"/>
    <property type="project" value="UniProtKB-KW"/>
</dbReference>
<dbReference type="SMART" id="SM00184">
    <property type="entry name" value="RING"/>
    <property type="match status" value="1"/>
</dbReference>
<organism evidence="9 10">
    <name type="scientific">Ceratina calcarata</name>
    <dbReference type="NCBI Taxonomy" id="156304"/>
    <lineage>
        <taxon>Eukaryota</taxon>
        <taxon>Metazoa</taxon>
        <taxon>Ecdysozoa</taxon>
        <taxon>Arthropoda</taxon>
        <taxon>Hexapoda</taxon>
        <taxon>Insecta</taxon>
        <taxon>Pterygota</taxon>
        <taxon>Neoptera</taxon>
        <taxon>Endopterygota</taxon>
        <taxon>Hymenoptera</taxon>
        <taxon>Apocrita</taxon>
        <taxon>Aculeata</taxon>
        <taxon>Apoidea</taxon>
        <taxon>Anthophila</taxon>
        <taxon>Apidae</taxon>
        <taxon>Ceratina</taxon>
        <taxon>Zadontomerus</taxon>
    </lineage>
</organism>
<feature type="compositionally biased region" description="Polar residues" evidence="7">
    <location>
        <begin position="315"/>
        <end position="326"/>
    </location>
</feature>
<evidence type="ECO:0000256" key="3">
    <source>
        <dbReference type="ARBA" id="ARBA00022771"/>
    </source>
</evidence>
<feature type="region of interest" description="Disordered" evidence="7">
    <location>
        <begin position="728"/>
        <end position="761"/>
    </location>
</feature>
<feature type="compositionally biased region" description="Basic and acidic residues" evidence="7">
    <location>
        <begin position="143"/>
        <end position="166"/>
    </location>
</feature>
<dbReference type="Gene3D" id="3.10.20.90">
    <property type="entry name" value="Phosphatidylinositol 3-kinase Catalytic Subunit, Chain A, domain 1"/>
    <property type="match status" value="1"/>
</dbReference>
<evidence type="ECO:0000259" key="8">
    <source>
        <dbReference type="PROSITE" id="PS50089"/>
    </source>
</evidence>
<dbReference type="GO" id="GO:0000122">
    <property type="term" value="P:negative regulation of transcription by RNA polymerase II"/>
    <property type="evidence" value="ECO:0007669"/>
    <property type="project" value="TreeGrafter"/>
</dbReference>
<evidence type="ECO:0000256" key="1">
    <source>
        <dbReference type="ARBA" id="ARBA00004123"/>
    </source>
</evidence>